<reference evidence="10" key="1">
    <citation type="submission" date="2016-10" db="EMBL/GenBank/DDBJ databases">
        <authorList>
            <person name="Varghese N."/>
            <person name="Submissions S."/>
        </authorList>
    </citation>
    <scope>NUCLEOTIDE SEQUENCE [LARGE SCALE GENOMIC DNA]</scope>
    <source>
        <strain evidence="10">DSM 23439</strain>
    </source>
</reference>
<dbReference type="InterPro" id="IPR058626">
    <property type="entry name" value="MdtA-like_b-barrel"/>
</dbReference>
<feature type="domain" description="Multidrug resistance protein MdtA-like beta-barrel" evidence="7">
    <location>
        <begin position="213"/>
        <end position="300"/>
    </location>
</feature>
<gene>
    <name evidence="9" type="ORF">SAMN05421848_0062</name>
</gene>
<accession>A0A1I1FCC4</accession>
<comment type="similarity">
    <text evidence="2">Belongs to the membrane fusion protein (MFP) (TC 8.A.1) family.</text>
</comment>
<dbReference type="GO" id="GO:0022857">
    <property type="term" value="F:transmembrane transporter activity"/>
    <property type="evidence" value="ECO:0007669"/>
    <property type="project" value="InterPro"/>
</dbReference>
<evidence type="ECO:0000256" key="3">
    <source>
        <dbReference type="SAM" id="Coils"/>
    </source>
</evidence>
<feature type="coiled-coil region" evidence="3">
    <location>
        <begin position="109"/>
        <end position="136"/>
    </location>
</feature>
<evidence type="ECO:0000259" key="6">
    <source>
        <dbReference type="Pfam" id="PF25917"/>
    </source>
</evidence>
<name>A0A1I1FCC4_9GAMM</name>
<dbReference type="AlphaFoldDB" id="A0A1I1FCC4"/>
<feature type="domain" description="Multidrug resistance protein MdtA-like alpha-helical hairpin" evidence="5">
    <location>
        <begin position="110"/>
        <end position="178"/>
    </location>
</feature>
<dbReference type="Proteomes" id="UP000199046">
    <property type="component" value="Unassembled WGS sequence"/>
</dbReference>
<evidence type="ECO:0000256" key="1">
    <source>
        <dbReference type="ARBA" id="ARBA00004519"/>
    </source>
</evidence>
<dbReference type="NCBIfam" id="TIGR01730">
    <property type="entry name" value="RND_mfp"/>
    <property type="match status" value="1"/>
</dbReference>
<feature type="domain" description="Multidrug resistance protein MdtA-like barrel-sandwich hybrid" evidence="6">
    <location>
        <begin position="69"/>
        <end position="204"/>
    </location>
</feature>
<dbReference type="GO" id="GO:0030313">
    <property type="term" value="C:cell envelope"/>
    <property type="evidence" value="ECO:0007669"/>
    <property type="project" value="UniProtKB-SubCell"/>
</dbReference>
<protein>
    <submittedName>
        <fullName evidence="9">Membrane fusion protein, multidrug efflux system</fullName>
    </submittedName>
</protein>
<evidence type="ECO:0000259" key="7">
    <source>
        <dbReference type="Pfam" id="PF25944"/>
    </source>
</evidence>
<dbReference type="PANTHER" id="PTHR30158">
    <property type="entry name" value="ACRA/E-RELATED COMPONENT OF DRUG EFFLUX TRANSPORTER"/>
    <property type="match status" value="1"/>
</dbReference>
<dbReference type="GO" id="GO:0005886">
    <property type="term" value="C:plasma membrane"/>
    <property type="evidence" value="ECO:0007669"/>
    <property type="project" value="TreeGrafter"/>
</dbReference>
<dbReference type="InterPro" id="IPR006143">
    <property type="entry name" value="RND_pump_MFP"/>
</dbReference>
<dbReference type="SUPFAM" id="SSF111369">
    <property type="entry name" value="HlyD-like secretion proteins"/>
    <property type="match status" value="1"/>
</dbReference>
<feature type="compositionally biased region" description="Polar residues" evidence="4">
    <location>
        <begin position="398"/>
        <end position="425"/>
    </location>
</feature>
<comment type="subcellular location">
    <subcellularLocation>
        <location evidence="1">Cell inner membrane</location>
        <topology evidence="1">Lipid-anchor</topology>
    </subcellularLocation>
</comment>
<sequence length="425" mass="46066">MNHKFARQVQGWSLIGVFSLLLVACGGNDDKQSEEQQAPPPKQAQVQTLEPRDLELDKNYPAMVRSDQAVDIVARVDGYLEKQLYQAGDIVEKGQTLFTIEKGPYQAAVEQARADLQSARANYSEAQRDYQRYQRLYQQGSISQQQRDQALNERETSNAAVAQAKAALDSAQIDLNYTDVKSPVSGQVSLNLVNVGNYVAAQTELAEVNPVDPLEVRFSLPQSDAFALRRQRQMDNAPNIGVELNFPYGDDSATTDTTLKGDLNFLGSRVDESTSTVQARAVFANPQGLFLPGQFVRVQLANLMRFHVLAVPEVAVTEGLKGPQVMLVNDKGEAESRFITMGEQSRGWVIVPEGLEAGDKVIVSNIGGISAGDKIDAQPFDGSAEDEPQDPSGIDASGASNAPGQGTSVSGETEQNSADQRSSDN</sequence>
<dbReference type="STRING" id="402385.SAMN05421848_0062"/>
<dbReference type="Pfam" id="PF25876">
    <property type="entry name" value="HH_MFP_RND"/>
    <property type="match status" value="1"/>
</dbReference>
<organism evidence="9 10">
    <name type="scientific">Kushneria avicenniae</name>
    <dbReference type="NCBI Taxonomy" id="402385"/>
    <lineage>
        <taxon>Bacteria</taxon>
        <taxon>Pseudomonadati</taxon>
        <taxon>Pseudomonadota</taxon>
        <taxon>Gammaproteobacteria</taxon>
        <taxon>Oceanospirillales</taxon>
        <taxon>Halomonadaceae</taxon>
        <taxon>Kushneria</taxon>
    </lineage>
</organism>
<feature type="region of interest" description="Disordered" evidence="4">
    <location>
        <begin position="373"/>
        <end position="425"/>
    </location>
</feature>
<dbReference type="GO" id="GO:0046677">
    <property type="term" value="P:response to antibiotic"/>
    <property type="evidence" value="ECO:0007669"/>
    <property type="project" value="TreeGrafter"/>
</dbReference>
<dbReference type="OrthoDB" id="9800613at2"/>
<evidence type="ECO:0000256" key="4">
    <source>
        <dbReference type="SAM" id="MobiDB-lite"/>
    </source>
</evidence>
<evidence type="ECO:0000256" key="2">
    <source>
        <dbReference type="ARBA" id="ARBA00009477"/>
    </source>
</evidence>
<dbReference type="EMBL" id="FOLY01000001">
    <property type="protein sequence ID" value="SFB96632.1"/>
    <property type="molecule type" value="Genomic_DNA"/>
</dbReference>
<dbReference type="InterPro" id="IPR058625">
    <property type="entry name" value="MdtA-like_BSH"/>
</dbReference>
<evidence type="ECO:0000259" key="8">
    <source>
        <dbReference type="Pfam" id="PF25967"/>
    </source>
</evidence>
<dbReference type="Pfam" id="PF25967">
    <property type="entry name" value="RND-MFP_C"/>
    <property type="match status" value="1"/>
</dbReference>
<dbReference type="Gene3D" id="1.10.287.470">
    <property type="entry name" value="Helix hairpin bin"/>
    <property type="match status" value="1"/>
</dbReference>
<dbReference type="Gene3D" id="2.40.30.170">
    <property type="match status" value="1"/>
</dbReference>
<keyword evidence="3" id="KW-0175">Coiled coil</keyword>
<evidence type="ECO:0000259" key="5">
    <source>
        <dbReference type="Pfam" id="PF25876"/>
    </source>
</evidence>
<dbReference type="Pfam" id="PF25944">
    <property type="entry name" value="Beta-barrel_RND"/>
    <property type="match status" value="1"/>
</dbReference>
<dbReference type="InterPro" id="IPR058627">
    <property type="entry name" value="MdtA-like_C"/>
</dbReference>
<dbReference type="Pfam" id="PF25917">
    <property type="entry name" value="BSH_RND"/>
    <property type="match status" value="1"/>
</dbReference>
<evidence type="ECO:0000313" key="9">
    <source>
        <dbReference type="EMBL" id="SFB96632.1"/>
    </source>
</evidence>
<dbReference type="Gene3D" id="2.40.420.20">
    <property type="match status" value="1"/>
</dbReference>
<dbReference type="PROSITE" id="PS51257">
    <property type="entry name" value="PROKAR_LIPOPROTEIN"/>
    <property type="match status" value="1"/>
</dbReference>
<proteinExistence type="inferred from homology"/>
<feature type="domain" description="Multidrug resistance protein MdtA-like C-terminal permuted SH3" evidence="8">
    <location>
        <begin position="308"/>
        <end position="366"/>
    </location>
</feature>
<dbReference type="Gene3D" id="2.40.50.100">
    <property type="match status" value="1"/>
</dbReference>
<evidence type="ECO:0000313" key="10">
    <source>
        <dbReference type="Proteomes" id="UP000199046"/>
    </source>
</evidence>
<keyword evidence="10" id="KW-1185">Reference proteome</keyword>
<dbReference type="RefSeq" id="WP_090130732.1">
    <property type="nucleotide sequence ID" value="NZ_FOLY01000001.1"/>
</dbReference>
<dbReference type="InterPro" id="IPR058624">
    <property type="entry name" value="MdtA-like_HH"/>
</dbReference>